<keyword evidence="7" id="KW-0067">ATP-binding</keyword>
<dbReference type="RefSeq" id="WP_280731876.1">
    <property type="nucleotide sequence ID" value="NZ_CP120367.1"/>
</dbReference>
<dbReference type="Pfam" id="PF07730">
    <property type="entry name" value="HisKA_3"/>
    <property type="match status" value="1"/>
</dbReference>
<organism evidence="11 12">
    <name type="scientific">Sinorhizobium numidicum</name>
    <dbReference type="NCBI Taxonomy" id="680248"/>
    <lineage>
        <taxon>Bacteria</taxon>
        <taxon>Pseudomonadati</taxon>
        <taxon>Pseudomonadota</taxon>
        <taxon>Alphaproteobacteria</taxon>
        <taxon>Hyphomicrobiales</taxon>
        <taxon>Rhizobiaceae</taxon>
        <taxon>Sinorhizobium/Ensifer group</taxon>
        <taxon>Sinorhizobium</taxon>
    </lineage>
</organism>
<dbReference type="PANTHER" id="PTHR24421:SF10">
    <property type="entry name" value="NITRATE_NITRITE SENSOR PROTEIN NARQ"/>
    <property type="match status" value="1"/>
</dbReference>
<keyword evidence="12" id="KW-1185">Reference proteome</keyword>
<dbReference type="EMBL" id="CP120370">
    <property type="protein sequence ID" value="WEX81138.1"/>
    <property type="molecule type" value="Genomic_DNA"/>
</dbReference>
<accession>A0ABY8CR65</accession>
<reference evidence="11 12" key="1">
    <citation type="submission" date="2023-03" db="EMBL/GenBank/DDBJ databases">
        <authorList>
            <person name="Kaur S."/>
            <person name="Espinosa-Saiz D."/>
            <person name="Velazquez E."/>
            <person name="Menendez E."/>
            <person name="diCenzo G.C."/>
        </authorList>
    </citation>
    <scope>NUCLEOTIDE SEQUENCE [LARGE SCALE GENOMIC DNA]</scope>
    <source>
        <strain evidence="11 12">LMG 27395</strain>
    </source>
</reference>
<evidence type="ECO:0000256" key="3">
    <source>
        <dbReference type="ARBA" id="ARBA00022553"/>
    </source>
</evidence>
<sequence length="377" mass="40466">MSQLQGHMRDSAESSTVHELRRLYRDAESQAARLRFIVDVHGLLDGSPFTKAAQSVLSRIAAFAGAQNVALSVKASHGQAPLEAVLGLSHGDDAWDVLIPVADGGVMARLALRLLPGRQMLAAEDREALDVIIRRIATTIGVERQATERERLLDEVAAQRTELAALVRRLIEVQEQERRRVAHDLHDGSAQTVAALGHRLETVIAGLAETDVLRQELQGLVAMARRSVAEIRAAIAGLRPPELDGLGLPAALRARFDDLEDLSVAADLAPAAEDWPPAICLVLYRVAQEALANVVKHAGASRVTVRVFEEEDIAHLHVCDDGKGIAPTGPGAAGERLGIAGMRERLALLGGEFHLGRTKPRGTIVRASVPLRARPGS</sequence>
<gene>
    <name evidence="11" type="ORF">PYH38_000510</name>
</gene>
<evidence type="ECO:0000256" key="2">
    <source>
        <dbReference type="ARBA" id="ARBA00012438"/>
    </source>
</evidence>
<dbReference type="PROSITE" id="PS50109">
    <property type="entry name" value="HIS_KIN"/>
    <property type="match status" value="1"/>
</dbReference>
<dbReference type="InterPro" id="IPR011712">
    <property type="entry name" value="Sig_transdc_His_kin_sub3_dim/P"/>
</dbReference>
<dbReference type="CDD" id="cd16917">
    <property type="entry name" value="HATPase_UhpB-NarQ-NarX-like"/>
    <property type="match status" value="1"/>
</dbReference>
<feature type="coiled-coil region" evidence="9">
    <location>
        <begin position="142"/>
        <end position="176"/>
    </location>
</feature>
<evidence type="ECO:0000256" key="7">
    <source>
        <dbReference type="ARBA" id="ARBA00022840"/>
    </source>
</evidence>
<name>A0ABY8CR65_9HYPH</name>
<dbReference type="InterPro" id="IPR003594">
    <property type="entry name" value="HATPase_dom"/>
</dbReference>
<keyword evidence="9" id="KW-0175">Coiled coil</keyword>
<keyword evidence="3" id="KW-0597">Phosphoprotein</keyword>
<dbReference type="Gene3D" id="1.20.5.1930">
    <property type="match status" value="1"/>
</dbReference>
<dbReference type="PANTHER" id="PTHR24421">
    <property type="entry name" value="NITRATE/NITRITE SENSOR PROTEIN NARX-RELATED"/>
    <property type="match status" value="1"/>
</dbReference>
<evidence type="ECO:0000256" key="5">
    <source>
        <dbReference type="ARBA" id="ARBA00022741"/>
    </source>
</evidence>
<evidence type="ECO:0000256" key="1">
    <source>
        <dbReference type="ARBA" id="ARBA00000085"/>
    </source>
</evidence>
<evidence type="ECO:0000256" key="9">
    <source>
        <dbReference type="SAM" id="Coils"/>
    </source>
</evidence>
<keyword evidence="5" id="KW-0547">Nucleotide-binding</keyword>
<comment type="catalytic activity">
    <reaction evidence="1">
        <text>ATP + protein L-histidine = ADP + protein N-phospho-L-histidine.</text>
        <dbReference type="EC" id="2.7.13.3"/>
    </reaction>
</comment>
<dbReference type="Proteomes" id="UP001235547">
    <property type="component" value="Chromosome 2"/>
</dbReference>
<dbReference type="InterPro" id="IPR005467">
    <property type="entry name" value="His_kinase_dom"/>
</dbReference>
<dbReference type="InterPro" id="IPR036890">
    <property type="entry name" value="HATPase_C_sf"/>
</dbReference>
<evidence type="ECO:0000313" key="11">
    <source>
        <dbReference type="EMBL" id="WEX81138.1"/>
    </source>
</evidence>
<dbReference type="SMART" id="SM00387">
    <property type="entry name" value="HATPase_c"/>
    <property type="match status" value="1"/>
</dbReference>
<dbReference type="Gene3D" id="3.30.565.10">
    <property type="entry name" value="Histidine kinase-like ATPase, C-terminal domain"/>
    <property type="match status" value="1"/>
</dbReference>
<evidence type="ECO:0000313" key="12">
    <source>
        <dbReference type="Proteomes" id="UP001235547"/>
    </source>
</evidence>
<dbReference type="EC" id="2.7.13.3" evidence="2"/>
<dbReference type="Pfam" id="PF02518">
    <property type="entry name" value="HATPase_c"/>
    <property type="match status" value="1"/>
</dbReference>
<proteinExistence type="predicted"/>
<evidence type="ECO:0000259" key="10">
    <source>
        <dbReference type="PROSITE" id="PS50109"/>
    </source>
</evidence>
<evidence type="ECO:0000256" key="6">
    <source>
        <dbReference type="ARBA" id="ARBA00022777"/>
    </source>
</evidence>
<dbReference type="SUPFAM" id="SSF55874">
    <property type="entry name" value="ATPase domain of HSP90 chaperone/DNA topoisomerase II/histidine kinase"/>
    <property type="match status" value="1"/>
</dbReference>
<feature type="domain" description="Histidine kinase" evidence="10">
    <location>
        <begin position="283"/>
        <end position="373"/>
    </location>
</feature>
<dbReference type="InterPro" id="IPR050482">
    <property type="entry name" value="Sensor_HK_TwoCompSys"/>
</dbReference>
<protein>
    <recommendedName>
        <fullName evidence="2">histidine kinase</fullName>
        <ecNumber evidence="2">2.7.13.3</ecNumber>
    </recommendedName>
</protein>
<keyword evidence="8" id="KW-0902">Two-component regulatory system</keyword>
<evidence type="ECO:0000256" key="4">
    <source>
        <dbReference type="ARBA" id="ARBA00022679"/>
    </source>
</evidence>
<dbReference type="GO" id="GO:0016301">
    <property type="term" value="F:kinase activity"/>
    <property type="evidence" value="ECO:0007669"/>
    <property type="project" value="UniProtKB-KW"/>
</dbReference>
<keyword evidence="6 11" id="KW-0418">Kinase</keyword>
<keyword evidence="4" id="KW-0808">Transferase</keyword>
<evidence type="ECO:0000256" key="8">
    <source>
        <dbReference type="ARBA" id="ARBA00023012"/>
    </source>
</evidence>